<evidence type="ECO:0000313" key="2">
    <source>
        <dbReference type="Proteomes" id="UP001165960"/>
    </source>
</evidence>
<comment type="caution">
    <text evidence="1">The sequence shown here is derived from an EMBL/GenBank/DDBJ whole genome shotgun (WGS) entry which is preliminary data.</text>
</comment>
<organism evidence="1 2">
    <name type="scientific">Entomophthora muscae</name>
    <dbReference type="NCBI Taxonomy" id="34485"/>
    <lineage>
        <taxon>Eukaryota</taxon>
        <taxon>Fungi</taxon>
        <taxon>Fungi incertae sedis</taxon>
        <taxon>Zoopagomycota</taxon>
        <taxon>Entomophthoromycotina</taxon>
        <taxon>Entomophthoromycetes</taxon>
        <taxon>Entomophthorales</taxon>
        <taxon>Entomophthoraceae</taxon>
        <taxon>Entomophthora</taxon>
    </lineage>
</organism>
<proteinExistence type="predicted"/>
<gene>
    <name evidence="1" type="ORF">DSO57_1000869</name>
</gene>
<dbReference type="Proteomes" id="UP001165960">
    <property type="component" value="Unassembled WGS sequence"/>
</dbReference>
<sequence length="182" mass="20293">MIWSTSSDLWGHISDSFLHVGTNPDQLLNIFEDIPTRAQDMYATSENVVRSLTCDDLEFPAVKIASVASPSLAHPMLLPSEVPLVRVSEKGLGTPELTPKRASWLLSGMVLMGLDSYFPRVSAASSLWTPLRAAMPVLYWMASWWILPPGWEPNLVSLAPLSHSIVEYLGLIFWFSCNVWSF</sequence>
<protein>
    <submittedName>
        <fullName evidence="1">Uncharacterized protein</fullName>
    </submittedName>
</protein>
<accession>A0ACC2SYG3</accession>
<evidence type="ECO:0000313" key="1">
    <source>
        <dbReference type="EMBL" id="KAJ9067286.1"/>
    </source>
</evidence>
<reference evidence="1" key="1">
    <citation type="submission" date="2022-04" db="EMBL/GenBank/DDBJ databases">
        <title>Genome of the entomopathogenic fungus Entomophthora muscae.</title>
        <authorList>
            <person name="Elya C."/>
            <person name="Lovett B.R."/>
            <person name="Lee E."/>
            <person name="Macias A.M."/>
            <person name="Hajek A.E."/>
            <person name="De Bivort B.L."/>
            <person name="Kasson M.T."/>
            <person name="De Fine Licht H.H."/>
            <person name="Stajich J.E."/>
        </authorList>
    </citation>
    <scope>NUCLEOTIDE SEQUENCE</scope>
    <source>
        <strain evidence="1">Berkeley</strain>
    </source>
</reference>
<name>A0ACC2SYG3_9FUNG</name>
<keyword evidence="2" id="KW-1185">Reference proteome</keyword>
<dbReference type="EMBL" id="QTSX02004262">
    <property type="protein sequence ID" value="KAJ9067286.1"/>
    <property type="molecule type" value="Genomic_DNA"/>
</dbReference>